<organism evidence="1 2">
    <name type="scientific">Elysia crispata</name>
    <name type="common">lettuce slug</name>
    <dbReference type="NCBI Taxonomy" id="231223"/>
    <lineage>
        <taxon>Eukaryota</taxon>
        <taxon>Metazoa</taxon>
        <taxon>Spiralia</taxon>
        <taxon>Lophotrochozoa</taxon>
        <taxon>Mollusca</taxon>
        <taxon>Gastropoda</taxon>
        <taxon>Heterobranchia</taxon>
        <taxon>Euthyneura</taxon>
        <taxon>Panpulmonata</taxon>
        <taxon>Sacoglossa</taxon>
        <taxon>Placobranchoidea</taxon>
        <taxon>Plakobranchidae</taxon>
        <taxon>Elysia</taxon>
    </lineage>
</organism>
<accession>A0AAE1CLD0</accession>
<keyword evidence="2" id="KW-1185">Reference proteome</keyword>
<sequence length="156" mass="17642">MHLEIRRFVLRPSPSVPLHTSILRLDGLFSGPVHLSQSTHPSRDYTDQYIRPTPHTHLEIIRFAQETCPSVPVHTSILRLDGLFSGPVHLSQSTHPSRDYTVCTRHLSICLTPYIHLEIRRFVLRTSPSVPVHSSISRLDGLFSGPVHLSHSLHLS</sequence>
<evidence type="ECO:0000313" key="2">
    <source>
        <dbReference type="Proteomes" id="UP001283361"/>
    </source>
</evidence>
<dbReference type="AlphaFoldDB" id="A0AAE1CLD0"/>
<reference evidence="1" key="1">
    <citation type="journal article" date="2023" name="G3 (Bethesda)">
        <title>A reference genome for the long-term kleptoplast-retaining sea slug Elysia crispata morphotype clarki.</title>
        <authorList>
            <person name="Eastman K.E."/>
            <person name="Pendleton A.L."/>
            <person name="Shaikh M.A."/>
            <person name="Suttiyut T."/>
            <person name="Ogas R."/>
            <person name="Tomko P."/>
            <person name="Gavelis G."/>
            <person name="Widhalm J.R."/>
            <person name="Wisecaver J.H."/>
        </authorList>
    </citation>
    <scope>NUCLEOTIDE SEQUENCE</scope>
    <source>
        <strain evidence="1">ECLA1</strain>
    </source>
</reference>
<dbReference type="EMBL" id="JAWDGP010007744">
    <property type="protein sequence ID" value="KAK3706585.1"/>
    <property type="molecule type" value="Genomic_DNA"/>
</dbReference>
<proteinExistence type="predicted"/>
<comment type="caution">
    <text evidence="1">The sequence shown here is derived from an EMBL/GenBank/DDBJ whole genome shotgun (WGS) entry which is preliminary data.</text>
</comment>
<protein>
    <submittedName>
        <fullName evidence="1">Uncharacterized protein</fullName>
    </submittedName>
</protein>
<dbReference type="Proteomes" id="UP001283361">
    <property type="component" value="Unassembled WGS sequence"/>
</dbReference>
<evidence type="ECO:0000313" key="1">
    <source>
        <dbReference type="EMBL" id="KAK3706585.1"/>
    </source>
</evidence>
<gene>
    <name evidence="1" type="ORF">RRG08_055024</name>
</gene>
<name>A0AAE1CLD0_9GAST</name>